<reference evidence="3" key="2">
    <citation type="submission" date="2020-11" db="EMBL/GenBank/DDBJ databases">
        <authorList>
            <consortium name="DOE Joint Genome Institute"/>
            <person name="Kuo A."/>
            <person name="Miyauchi S."/>
            <person name="Kiss E."/>
            <person name="Drula E."/>
            <person name="Kohler A."/>
            <person name="Sanchez-Garcia M."/>
            <person name="Andreopoulos B."/>
            <person name="Barry K.W."/>
            <person name="Bonito G."/>
            <person name="Buee M."/>
            <person name="Carver A."/>
            <person name="Chen C."/>
            <person name="Cichocki N."/>
            <person name="Clum A."/>
            <person name="Culley D."/>
            <person name="Crous P.W."/>
            <person name="Fauchery L."/>
            <person name="Girlanda M."/>
            <person name="Hayes R."/>
            <person name="Keri Z."/>
            <person name="Labutti K."/>
            <person name="Lipzen A."/>
            <person name="Lombard V."/>
            <person name="Magnuson J."/>
            <person name="Maillard F."/>
            <person name="Morin E."/>
            <person name="Murat C."/>
            <person name="Nolan M."/>
            <person name="Ohm R."/>
            <person name="Pangilinan J."/>
            <person name="Pereira M."/>
            <person name="Perotto S."/>
            <person name="Peter M."/>
            <person name="Riley R."/>
            <person name="Sitrit Y."/>
            <person name="Stielow B."/>
            <person name="Szollosi G."/>
            <person name="Zifcakova L."/>
            <person name="Stursova M."/>
            <person name="Spatafora J.W."/>
            <person name="Tedersoo L."/>
            <person name="Vaario L.-M."/>
            <person name="Yamada A."/>
            <person name="Yan M."/>
            <person name="Wang P."/>
            <person name="Xu J."/>
            <person name="Bruns T."/>
            <person name="Baldrian P."/>
            <person name="Vilgalys R."/>
            <person name="Henrissat B."/>
            <person name="Grigoriev I.V."/>
            <person name="Hibbett D."/>
            <person name="Nagy L.G."/>
            <person name="Martin F.M."/>
        </authorList>
    </citation>
    <scope>NUCLEOTIDE SEQUENCE</scope>
    <source>
        <strain evidence="3">UH-Tt-Lm1</strain>
    </source>
</reference>
<gene>
    <name evidence="3" type="ORF">BJ322DRAFT_1143368</name>
</gene>
<dbReference type="SUPFAM" id="SSF81383">
    <property type="entry name" value="F-box domain"/>
    <property type="match status" value="1"/>
</dbReference>
<dbReference type="SUPFAM" id="SSF52047">
    <property type="entry name" value="RNI-like"/>
    <property type="match status" value="1"/>
</dbReference>
<protein>
    <recommendedName>
        <fullName evidence="2">F-box domain-containing protein</fullName>
    </recommendedName>
</protein>
<sequence length="523" mass="59059">MSNTEKTILSDVNIFRRHPSPQDVTELRGVIESNEDSLASLKEEIEACSRQLSALRTKSYAHVLAIRRCKAAMTPARLLPSEILAKIFRHASEMGWTRSPIVASHVCSTWRAAAHFHPSVWSRITVNLDTRDPICWTKHWLTMARQASLHVAIVHTVPTAILGQVMALLLEHSEQWASLTLDLHFADTRQVLAMCNNRFTRLGSIRVSLFVSEGLDALAEQEGATGFVHAFQDAPRLDSITILGNIMPRDLPPRLTSLRIEYDDPSGHSIESPSSIIEALRNLPDLETLTLQLGVMYPVSLSPAGIPFIELPKLKSITYEDLRTGGFQVLRHLAAPSLVQLYAYIRPDTEDYEPPIYLVALLENSPLVETLELEGVDIWRTEWLSIFPRLPKLQKLHLHDSEIDDTVIERMFGESGLCPDLRRIDLRWCQHVSGTTLVQLVESRMKNGGCGIEEVAAIGCSLFTKQDALQLASLTTFRVVTEERDDRCRERKCCDNKQYRQRLKFHLLTLPKEERAGIRLAVD</sequence>
<dbReference type="AlphaFoldDB" id="A0A9P6HAL6"/>
<keyword evidence="1" id="KW-0175">Coiled coil</keyword>
<feature type="coiled-coil region" evidence="1">
    <location>
        <begin position="24"/>
        <end position="58"/>
    </location>
</feature>
<dbReference type="PANTHER" id="PTHR38926">
    <property type="entry name" value="F-BOX DOMAIN CONTAINING PROTEIN, EXPRESSED"/>
    <property type="match status" value="1"/>
</dbReference>
<dbReference type="InterPro" id="IPR036047">
    <property type="entry name" value="F-box-like_dom_sf"/>
</dbReference>
<dbReference type="Pfam" id="PF12937">
    <property type="entry name" value="F-box-like"/>
    <property type="match status" value="1"/>
</dbReference>
<name>A0A9P6HAL6_9AGAM</name>
<feature type="domain" description="F-box" evidence="2">
    <location>
        <begin position="78"/>
        <end position="125"/>
    </location>
</feature>
<comment type="caution">
    <text evidence="3">The sequence shown here is derived from an EMBL/GenBank/DDBJ whole genome shotgun (WGS) entry which is preliminary data.</text>
</comment>
<evidence type="ECO:0000259" key="2">
    <source>
        <dbReference type="Pfam" id="PF12937"/>
    </source>
</evidence>
<dbReference type="Gene3D" id="1.20.1280.50">
    <property type="match status" value="1"/>
</dbReference>
<proteinExistence type="predicted"/>
<dbReference type="InterPro" id="IPR006553">
    <property type="entry name" value="Leu-rich_rpt_Cys-con_subtyp"/>
</dbReference>
<dbReference type="SMART" id="SM00367">
    <property type="entry name" value="LRR_CC"/>
    <property type="match status" value="1"/>
</dbReference>
<dbReference type="OrthoDB" id="3063971at2759"/>
<keyword evidence="4" id="KW-1185">Reference proteome</keyword>
<accession>A0A9P6HAL6</accession>
<dbReference type="Gene3D" id="3.80.10.10">
    <property type="entry name" value="Ribonuclease Inhibitor"/>
    <property type="match status" value="1"/>
</dbReference>
<organism evidence="3 4">
    <name type="scientific">Thelephora terrestris</name>
    <dbReference type="NCBI Taxonomy" id="56493"/>
    <lineage>
        <taxon>Eukaryota</taxon>
        <taxon>Fungi</taxon>
        <taxon>Dikarya</taxon>
        <taxon>Basidiomycota</taxon>
        <taxon>Agaricomycotina</taxon>
        <taxon>Agaricomycetes</taxon>
        <taxon>Thelephorales</taxon>
        <taxon>Thelephoraceae</taxon>
        <taxon>Thelephora</taxon>
    </lineage>
</organism>
<dbReference type="EMBL" id="WIUZ02000011">
    <property type="protein sequence ID" value="KAF9782964.1"/>
    <property type="molecule type" value="Genomic_DNA"/>
</dbReference>
<dbReference type="InterPro" id="IPR001810">
    <property type="entry name" value="F-box_dom"/>
</dbReference>
<dbReference type="InterPro" id="IPR032675">
    <property type="entry name" value="LRR_dom_sf"/>
</dbReference>
<evidence type="ECO:0000256" key="1">
    <source>
        <dbReference type="SAM" id="Coils"/>
    </source>
</evidence>
<dbReference type="Proteomes" id="UP000736335">
    <property type="component" value="Unassembled WGS sequence"/>
</dbReference>
<dbReference type="PANTHER" id="PTHR38926:SF5">
    <property type="entry name" value="F-BOX AND LEUCINE-RICH REPEAT PROTEIN 6"/>
    <property type="match status" value="1"/>
</dbReference>
<evidence type="ECO:0000313" key="3">
    <source>
        <dbReference type="EMBL" id="KAF9782964.1"/>
    </source>
</evidence>
<evidence type="ECO:0000313" key="4">
    <source>
        <dbReference type="Proteomes" id="UP000736335"/>
    </source>
</evidence>
<reference evidence="3" key="1">
    <citation type="journal article" date="2020" name="Nat. Commun.">
        <title>Large-scale genome sequencing of mycorrhizal fungi provides insights into the early evolution of symbiotic traits.</title>
        <authorList>
            <person name="Miyauchi S."/>
            <person name="Kiss E."/>
            <person name="Kuo A."/>
            <person name="Drula E."/>
            <person name="Kohler A."/>
            <person name="Sanchez-Garcia M."/>
            <person name="Morin E."/>
            <person name="Andreopoulos B."/>
            <person name="Barry K.W."/>
            <person name="Bonito G."/>
            <person name="Buee M."/>
            <person name="Carver A."/>
            <person name="Chen C."/>
            <person name="Cichocki N."/>
            <person name="Clum A."/>
            <person name="Culley D."/>
            <person name="Crous P.W."/>
            <person name="Fauchery L."/>
            <person name="Girlanda M."/>
            <person name="Hayes R.D."/>
            <person name="Keri Z."/>
            <person name="LaButti K."/>
            <person name="Lipzen A."/>
            <person name="Lombard V."/>
            <person name="Magnuson J."/>
            <person name="Maillard F."/>
            <person name="Murat C."/>
            <person name="Nolan M."/>
            <person name="Ohm R.A."/>
            <person name="Pangilinan J."/>
            <person name="Pereira M.F."/>
            <person name="Perotto S."/>
            <person name="Peter M."/>
            <person name="Pfister S."/>
            <person name="Riley R."/>
            <person name="Sitrit Y."/>
            <person name="Stielow J.B."/>
            <person name="Szollosi G."/>
            <person name="Zifcakova L."/>
            <person name="Stursova M."/>
            <person name="Spatafora J.W."/>
            <person name="Tedersoo L."/>
            <person name="Vaario L.M."/>
            <person name="Yamada A."/>
            <person name="Yan M."/>
            <person name="Wang P."/>
            <person name="Xu J."/>
            <person name="Bruns T."/>
            <person name="Baldrian P."/>
            <person name="Vilgalys R."/>
            <person name="Dunand C."/>
            <person name="Henrissat B."/>
            <person name="Grigoriev I.V."/>
            <person name="Hibbett D."/>
            <person name="Nagy L.G."/>
            <person name="Martin F.M."/>
        </authorList>
    </citation>
    <scope>NUCLEOTIDE SEQUENCE</scope>
    <source>
        <strain evidence="3">UH-Tt-Lm1</strain>
    </source>
</reference>